<keyword evidence="10" id="KW-0472">Membrane</keyword>
<evidence type="ECO:0000256" key="6">
    <source>
        <dbReference type="ARBA" id="ARBA00023137"/>
    </source>
</evidence>
<evidence type="ECO:0000256" key="10">
    <source>
        <dbReference type="SAM" id="Phobius"/>
    </source>
</evidence>
<dbReference type="InterPro" id="IPR017441">
    <property type="entry name" value="Protein_kinase_ATP_BS"/>
</dbReference>
<keyword evidence="4" id="KW-0418">Kinase</keyword>
<dbReference type="GO" id="GO:0005886">
    <property type="term" value="C:plasma membrane"/>
    <property type="evidence" value="ECO:0007669"/>
    <property type="project" value="TreeGrafter"/>
</dbReference>
<keyword evidence="5 8" id="KW-0067">ATP-binding</keyword>
<evidence type="ECO:0000256" key="8">
    <source>
        <dbReference type="PROSITE-ProRule" id="PRU10141"/>
    </source>
</evidence>
<feature type="binding site" evidence="8">
    <location>
        <position position="684"/>
    </location>
    <ligand>
        <name>ATP</name>
        <dbReference type="ChEBI" id="CHEBI:30616"/>
    </ligand>
</feature>
<keyword evidence="10" id="KW-1133">Transmembrane helix</keyword>
<evidence type="ECO:0000313" key="13">
    <source>
        <dbReference type="Proteomes" id="UP000835052"/>
    </source>
</evidence>
<name>A0A8S1HIT2_9PELO</name>
<feature type="compositionally biased region" description="Low complexity" evidence="9">
    <location>
        <begin position="933"/>
        <end position="948"/>
    </location>
</feature>
<accession>A0A8S1HIT2</accession>
<dbReference type="GO" id="GO:0007399">
    <property type="term" value="P:nervous system development"/>
    <property type="evidence" value="ECO:0007669"/>
    <property type="project" value="TreeGrafter"/>
</dbReference>
<evidence type="ECO:0000256" key="4">
    <source>
        <dbReference type="ARBA" id="ARBA00022777"/>
    </source>
</evidence>
<evidence type="ECO:0000256" key="1">
    <source>
        <dbReference type="ARBA" id="ARBA00004167"/>
    </source>
</evidence>
<dbReference type="InterPro" id="IPR001245">
    <property type="entry name" value="Ser-Thr/Tyr_kinase_cat_dom"/>
</dbReference>
<keyword evidence="10" id="KW-0812">Transmembrane</keyword>
<organism evidence="12 13">
    <name type="scientific">Caenorhabditis auriculariae</name>
    <dbReference type="NCBI Taxonomy" id="2777116"/>
    <lineage>
        <taxon>Eukaryota</taxon>
        <taxon>Metazoa</taxon>
        <taxon>Ecdysozoa</taxon>
        <taxon>Nematoda</taxon>
        <taxon>Chromadorea</taxon>
        <taxon>Rhabditida</taxon>
        <taxon>Rhabditina</taxon>
        <taxon>Rhabditomorpha</taxon>
        <taxon>Rhabditoidea</taxon>
        <taxon>Rhabditidae</taxon>
        <taxon>Peloderinae</taxon>
        <taxon>Caenorhabditis</taxon>
    </lineage>
</organism>
<dbReference type="GO" id="GO:0005524">
    <property type="term" value="F:ATP binding"/>
    <property type="evidence" value="ECO:0007669"/>
    <property type="project" value="UniProtKB-UniRule"/>
</dbReference>
<dbReference type="SMART" id="SM00219">
    <property type="entry name" value="TyrKc"/>
    <property type="match status" value="1"/>
</dbReference>
<keyword evidence="6" id="KW-0829">Tyrosine-protein kinase</keyword>
<evidence type="ECO:0000259" key="11">
    <source>
        <dbReference type="PROSITE" id="PS50011"/>
    </source>
</evidence>
<sequence length="948" mass="106554">MKTLGYSPSHQDTVFLAVATQKRIFLYTYDDKRRFAGRIQLPFIERSIFYELKIFSQSEVFYCDENNCGLCTYSNNNSSCSKITLSVAEYDVERITSAAVVKAEQTELLMLRLSILDTNKQEHALVARYKAQDNGDISTDVLAADAPFIVNHKTSTGFERNGYIYFVTSDSQPYEPLANIHRIAQNISIVKIIRVCVGDQSQELASKMSLVLDCGVGDNEQHGGSGHVEASIFDKDKDRLMVSMARHGKKYSQDCEYVKDDQELAKKPHCSIFSHMAQGFTTTVCSKYGGNGPILKNCDVASAEGNSYRYGWLEDYTPFVGELIVKLSTKYGITSINTLSFDKGAIYGAVTTSFGDKIIRATSTGNVESKVVWQTNVTATPTFALTSPSNFPENTIHYVNGQEVRTKKSTCDNLYKTCGDLDQGGWDDPLQCAWCTSSQPFRAVPSSKASCLRFIRKACPPQVLHMTPFANGTGLTVFGTSLNTMKAPYIQMCDDTCRIHPADHTSSHFVCRVDSGILNLDCTKITLIGQLADTPNYTIDLNPMMVEAEPSISDGAPNAHKSSRLWKALAAVIAIVVLLAILAIFYFFMRKRLWVIKTPMTRSGAGVENIYLEQNFNMSGTFGRNNFVGTDYITIFRELPAEIKIEYEKLQINRSEKLGEGQFGVVFPGQYHVEKGETMLVACKYMKDGRVSEFYEEARVMKQFNHRNVLQLVGISVDSETQIPITVTPFMINGDVASFIKNPNNTVTLRDLWRFATGIAEGMAHIHSKGFIHRDLAARNCMLDESFQVKVADFGLCRKVDEETQVYTIADQGRRMPIKWMPPEVLEQQFDQKFDVWSYGVVLWELFTRGQTPYGSIDNQSLPHLLKRGHRLPNPPHCPEIIYNEAMLKCWQANSPERPTFVELVEIMHDILRQLERQSHRLNSDYERVADFSSRPSQNGNNSSGNGE</sequence>
<evidence type="ECO:0000256" key="7">
    <source>
        <dbReference type="ARBA" id="ARBA00051243"/>
    </source>
</evidence>
<dbReference type="Pfam" id="PF07714">
    <property type="entry name" value="PK_Tyr_Ser-Thr"/>
    <property type="match status" value="1"/>
</dbReference>
<keyword evidence="2" id="KW-0808">Transferase</keyword>
<dbReference type="OrthoDB" id="546826at2759"/>
<comment type="caution">
    <text evidence="12">The sequence shown here is derived from an EMBL/GenBank/DDBJ whole genome shotgun (WGS) entry which is preliminary data.</text>
</comment>
<dbReference type="InterPro" id="IPR020635">
    <property type="entry name" value="Tyr_kinase_cat_dom"/>
</dbReference>
<dbReference type="PROSITE" id="PS00107">
    <property type="entry name" value="PROTEIN_KINASE_ATP"/>
    <property type="match status" value="1"/>
</dbReference>
<dbReference type="FunFam" id="1.10.510.10:FF:000554">
    <property type="entry name" value="Predicted protein"/>
    <property type="match status" value="1"/>
</dbReference>
<dbReference type="GO" id="GO:0043235">
    <property type="term" value="C:receptor complex"/>
    <property type="evidence" value="ECO:0007669"/>
    <property type="project" value="TreeGrafter"/>
</dbReference>
<dbReference type="Proteomes" id="UP000835052">
    <property type="component" value="Unassembled WGS sequence"/>
</dbReference>
<protein>
    <recommendedName>
        <fullName evidence="11">Protein kinase domain-containing protein</fullName>
    </recommendedName>
</protein>
<dbReference type="InterPro" id="IPR008266">
    <property type="entry name" value="Tyr_kinase_AS"/>
</dbReference>
<evidence type="ECO:0000256" key="5">
    <source>
        <dbReference type="ARBA" id="ARBA00022840"/>
    </source>
</evidence>
<dbReference type="InterPro" id="IPR011009">
    <property type="entry name" value="Kinase-like_dom_sf"/>
</dbReference>
<dbReference type="PROSITE" id="PS50011">
    <property type="entry name" value="PROTEIN_KINASE_DOM"/>
    <property type="match status" value="1"/>
</dbReference>
<keyword evidence="13" id="KW-1185">Reference proteome</keyword>
<dbReference type="InterPro" id="IPR050122">
    <property type="entry name" value="RTK"/>
</dbReference>
<dbReference type="CDD" id="cd00192">
    <property type="entry name" value="PTKc"/>
    <property type="match status" value="1"/>
</dbReference>
<gene>
    <name evidence="12" type="ORF">CAUJ_LOCUS9029</name>
</gene>
<dbReference type="Gene3D" id="3.30.200.20">
    <property type="entry name" value="Phosphorylase Kinase, domain 1"/>
    <property type="match status" value="1"/>
</dbReference>
<dbReference type="Gene3D" id="1.10.510.10">
    <property type="entry name" value="Transferase(Phosphotransferase) domain 1"/>
    <property type="match status" value="1"/>
</dbReference>
<dbReference type="AlphaFoldDB" id="A0A8S1HIT2"/>
<comment type="subcellular location">
    <subcellularLocation>
        <location evidence="1">Membrane</location>
        <topology evidence="1">Single-pass membrane protein</topology>
    </subcellularLocation>
</comment>
<dbReference type="PROSITE" id="PS00109">
    <property type="entry name" value="PROTEIN_KINASE_TYR"/>
    <property type="match status" value="1"/>
</dbReference>
<reference evidence="12" key="1">
    <citation type="submission" date="2020-10" db="EMBL/GenBank/DDBJ databases">
        <authorList>
            <person name="Kikuchi T."/>
        </authorList>
    </citation>
    <scope>NUCLEOTIDE SEQUENCE</scope>
    <source>
        <strain evidence="12">NKZ352</strain>
    </source>
</reference>
<feature type="region of interest" description="Disordered" evidence="9">
    <location>
        <begin position="927"/>
        <end position="948"/>
    </location>
</feature>
<evidence type="ECO:0000256" key="3">
    <source>
        <dbReference type="ARBA" id="ARBA00022741"/>
    </source>
</evidence>
<dbReference type="PANTHER" id="PTHR24416:SF633">
    <property type="entry name" value="TYROSINE-PROTEIN KINASE RECEPTOR SVH-2"/>
    <property type="match status" value="1"/>
</dbReference>
<dbReference type="PANTHER" id="PTHR24416">
    <property type="entry name" value="TYROSINE-PROTEIN KINASE RECEPTOR"/>
    <property type="match status" value="1"/>
</dbReference>
<evidence type="ECO:0000256" key="2">
    <source>
        <dbReference type="ARBA" id="ARBA00022679"/>
    </source>
</evidence>
<evidence type="ECO:0000313" key="12">
    <source>
        <dbReference type="EMBL" id="CAD6193110.1"/>
    </source>
</evidence>
<dbReference type="SUPFAM" id="SSF56112">
    <property type="entry name" value="Protein kinase-like (PK-like)"/>
    <property type="match status" value="1"/>
</dbReference>
<comment type="catalytic activity">
    <reaction evidence="7">
        <text>L-tyrosyl-[protein] + ATP = O-phospho-L-tyrosyl-[protein] + ADP + H(+)</text>
        <dbReference type="Rhea" id="RHEA:10596"/>
        <dbReference type="Rhea" id="RHEA-COMP:10136"/>
        <dbReference type="Rhea" id="RHEA-COMP:20101"/>
        <dbReference type="ChEBI" id="CHEBI:15378"/>
        <dbReference type="ChEBI" id="CHEBI:30616"/>
        <dbReference type="ChEBI" id="CHEBI:46858"/>
        <dbReference type="ChEBI" id="CHEBI:61978"/>
        <dbReference type="ChEBI" id="CHEBI:456216"/>
        <dbReference type="EC" id="2.7.10.1"/>
    </reaction>
</comment>
<dbReference type="EMBL" id="CAJGYM010000032">
    <property type="protein sequence ID" value="CAD6193110.1"/>
    <property type="molecule type" value="Genomic_DNA"/>
</dbReference>
<feature type="transmembrane region" description="Helical" evidence="10">
    <location>
        <begin position="565"/>
        <end position="588"/>
    </location>
</feature>
<dbReference type="GO" id="GO:0004714">
    <property type="term" value="F:transmembrane receptor protein tyrosine kinase activity"/>
    <property type="evidence" value="ECO:0007669"/>
    <property type="project" value="UniProtKB-EC"/>
</dbReference>
<dbReference type="GO" id="GO:0007169">
    <property type="term" value="P:cell surface receptor protein tyrosine kinase signaling pathway"/>
    <property type="evidence" value="ECO:0007669"/>
    <property type="project" value="TreeGrafter"/>
</dbReference>
<feature type="domain" description="Protein kinase" evidence="11">
    <location>
        <begin position="652"/>
        <end position="912"/>
    </location>
</feature>
<evidence type="ECO:0000256" key="9">
    <source>
        <dbReference type="SAM" id="MobiDB-lite"/>
    </source>
</evidence>
<proteinExistence type="predicted"/>
<dbReference type="PRINTS" id="PR00109">
    <property type="entry name" value="TYRKINASE"/>
</dbReference>
<dbReference type="InterPro" id="IPR000719">
    <property type="entry name" value="Prot_kinase_dom"/>
</dbReference>
<keyword evidence="3 8" id="KW-0547">Nucleotide-binding</keyword>
<dbReference type="GO" id="GO:0016477">
    <property type="term" value="P:cell migration"/>
    <property type="evidence" value="ECO:0007669"/>
    <property type="project" value="TreeGrafter"/>
</dbReference>